<keyword evidence="1" id="KW-1185">Reference proteome</keyword>
<name>A0A0M3IVJ7_ASCLU</name>
<evidence type="ECO:0000313" key="1">
    <source>
        <dbReference type="Proteomes" id="UP000036681"/>
    </source>
</evidence>
<evidence type="ECO:0000313" key="2">
    <source>
        <dbReference type="WBParaSite" id="ALUE_0002277501-mRNA-1"/>
    </source>
</evidence>
<dbReference type="WBParaSite" id="ALUE_0002277501-mRNA-1">
    <property type="protein sequence ID" value="ALUE_0002277501-mRNA-1"/>
    <property type="gene ID" value="ALUE_0002277501"/>
</dbReference>
<dbReference type="Proteomes" id="UP000036681">
    <property type="component" value="Unplaced"/>
</dbReference>
<sequence>MIQSIDFHFSVPLCDQFLRIGDATLAMLPITMRKVKLEKCGHITADGVCQFVDRYFGSEPSTSNLHRSTELVFKQCDQLTTASFEYEAQRRRIPIEGQEDGEYIMKWVKRRQYHIRKSNEKRLLSVEIDSYRPIRSGLASPATAEELSRNSMHSIAMFGYQYPANIDLFHRTDRIIKSNDSTSQEHHSQSEKYTNELSLTNDTNVRIANIVKPIGCITSMDSLMEICPHGFVRMRKRTSS</sequence>
<protein>
    <submittedName>
        <fullName evidence="2">PMD domain-containing protein</fullName>
    </submittedName>
</protein>
<reference evidence="2" key="1">
    <citation type="submission" date="2017-02" db="UniProtKB">
        <authorList>
            <consortium name="WormBaseParasite"/>
        </authorList>
    </citation>
    <scope>IDENTIFICATION</scope>
</reference>
<organism evidence="1 2">
    <name type="scientific">Ascaris lumbricoides</name>
    <name type="common">Giant roundworm</name>
    <dbReference type="NCBI Taxonomy" id="6252"/>
    <lineage>
        <taxon>Eukaryota</taxon>
        <taxon>Metazoa</taxon>
        <taxon>Ecdysozoa</taxon>
        <taxon>Nematoda</taxon>
        <taxon>Chromadorea</taxon>
        <taxon>Rhabditida</taxon>
        <taxon>Spirurina</taxon>
        <taxon>Ascaridomorpha</taxon>
        <taxon>Ascaridoidea</taxon>
        <taxon>Ascarididae</taxon>
        <taxon>Ascaris</taxon>
    </lineage>
</organism>
<proteinExistence type="predicted"/>
<dbReference type="AlphaFoldDB" id="A0A0M3IVJ7"/>
<accession>A0A0M3IVJ7</accession>